<feature type="transmembrane region" description="Helical" evidence="7">
    <location>
        <begin position="168"/>
        <end position="192"/>
    </location>
</feature>
<feature type="transmembrane region" description="Helical" evidence="7">
    <location>
        <begin position="109"/>
        <end position="130"/>
    </location>
</feature>
<dbReference type="InterPro" id="IPR020846">
    <property type="entry name" value="MFS_dom"/>
</dbReference>
<evidence type="ECO:0000256" key="7">
    <source>
        <dbReference type="SAM" id="Phobius"/>
    </source>
</evidence>
<keyword evidence="4 7" id="KW-0812">Transmembrane</keyword>
<evidence type="ECO:0000256" key="3">
    <source>
        <dbReference type="ARBA" id="ARBA00022475"/>
    </source>
</evidence>
<dbReference type="Pfam" id="PF07690">
    <property type="entry name" value="MFS_1"/>
    <property type="match status" value="1"/>
</dbReference>
<feature type="transmembrane region" description="Helical" evidence="7">
    <location>
        <begin position="271"/>
        <end position="292"/>
    </location>
</feature>
<feature type="transmembrane region" description="Helical" evidence="7">
    <location>
        <begin position="204"/>
        <end position="223"/>
    </location>
</feature>
<feature type="transmembrane region" description="Helical" evidence="7">
    <location>
        <begin position="336"/>
        <end position="355"/>
    </location>
</feature>
<keyword evidence="6 7" id="KW-0472">Membrane</keyword>
<feature type="transmembrane region" description="Helical" evidence="7">
    <location>
        <begin position="229"/>
        <end position="251"/>
    </location>
</feature>
<evidence type="ECO:0000256" key="5">
    <source>
        <dbReference type="ARBA" id="ARBA00022989"/>
    </source>
</evidence>
<evidence type="ECO:0000259" key="8">
    <source>
        <dbReference type="PROSITE" id="PS50850"/>
    </source>
</evidence>
<dbReference type="PROSITE" id="PS50850">
    <property type="entry name" value="MFS"/>
    <property type="match status" value="1"/>
</dbReference>
<dbReference type="PANTHER" id="PTHR42718">
    <property type="entry name" value="MAJOR FACILITATOR SUPERFAMILY MULTIDRUG TRANSPORTER MFSC"/>
    <property type="match status" value="1"/>
</dbReference>
<feature type="transmembrane region" description="Helical" evidence="7">
    <location>
        <begin position="361"/>
        <end position="387"/>
    </location>
</feature>
<dbReference type="SUPFAM" id="SSF103473">
    <property type="entry name" value="MFS general substrate transporter"/>
    <property type="match status" value="1"/>
</dbReference>
<evidence type="ECO:0000256" key="2">
    <source>
        <dbReference type="ARBA" id="ARBA00022448"/>
    </source>
</evidence>
<keyword evidence="3" id="KW-1003">Cell membrane</keyword>
<keyword evidence="5 7" id="KW-1133">Transmembrane helix</keyword>
<name>A0ABU7KXY6_9ACTN</name>
<dbReference type="RefSeq" id="WP_330161037.1">
    <property type="nucleotide sequence ID" value="NZ_BAAAJA010000010.1"/>
</dbReference>
<evidence type="ECO:0000313" key="9">
    <source>
        <dbReference type="EMBL" id="MEE2054171.1"/>
    </source>
</evidence>
<dbReference type="Gene3D" id="1.20.1250.20">
    <property type="entry name" value="MFS general substrate transporter like domains"/>
    <property type="match status" value="1"/>
</dbReference>
<feature type="transmembrane region" description="Helical" evidence="7">
    <location>
        <begin position="307"/>
        <end position="329"/>
    </location>
</feature>
<organism evidence="9 10">
    <name type="scientific">Nocardiopsis tropica</name>
    <dbReference type="NCBI Taxonomy" id="109330"/>
    <lineage>
        <taxon>Bacteria</taxon>
        <taxon>Bacillati</taxon>
        <taxon>Actinomycetota</taxon>
        <taxon>Actinomycetes</taxon>
        <taxon>Streptosporangiales</taxon>
        <taxon>Nocardiopsidaceae</taxon>
        <taxon>Nocardiopsis</taxon>
    </lineage>
</organism>
<evidence type="ECO:0000256" key="1">
    <source>
        <dbReference type="ARBA" id="ARBA00004651"/>
    </source>
</evidence>
<comment type="subcellular location">
    <subcellularLocation>
        <location evidence="1">Cell membrane</location>
        <topology evidence="1">Multi-pass membrane protein</topology>
    </subcellularLocation>
</comment>
<keyword evidence="2" id="KW-0813">Transport</keyword>
<sequence length="523" mass="53388">MTENTTSPPRAGRREWAGLALLLVPAMLVMMDLSLLHLAVPRLSADLAPTATQLLWITDIYGFLIAGLLLTMGTLGDRVGRRRMILVGAAAFGSASVLAAFATSAESLILARALLGAAGSTLAPSTLSLITTMFRDPGQRTFAISLWMTSFMAGGALGPVVGGVMLEFFWWGSVFLLAVPVMLPLLVFGRTLLPEFRDPDAGRLDLTSALMSLAAVLLLVYGLKETVRGGAAVAPVLALLLGGAVATLFVLRQRRMEHPLLDLSLFRNRGFGTVLVTLLSTALLLSGVQFLVAQHMQMVLGLSPLRAGLWALPMVAGGLVAVMAASAAAGRIRPGVLFPAGLLVAACGFALLARVEADSALAVVVAGSVLMFTGLMPVSALGTDVVMATAPPERSGSAAAMTETTQELGGALGIAVIGTVGSGVYAADLGANLPEGLPEGAAEAAGQTLGSALHAADGLSARLGAELSEVAREAFTSGLQVASAASAVLLVVLALAVLPALRRVRPGGGAGGALEETRSHPSP</sequence>
<feature type="transmembrane region" description="Helical" evidence="7">
    <location>
        <begin position="481"/>
        <end position="501"/>
    </location>
</feature>
<proteinExistence type="predicted"/>
<gene>
    <name evidence="9" type="ORF">Q8A49_27095</name>
</gene>
<feature type="transmembrane region" description="Helical" evidence="7">
    <location>
        <begin position="142"/>
        <end position="162"/>
    </location>
</feature>
<dbReference type="EMBL" id="JAUUCC010000098">
    <property type="protein sequence ID" value="MEE2054171.1"/>
    <property type="molecule type" value="Genomic_DNA"/>
</dbReference>
<dbReference type="PANTHER" id="PTHR42718:SF47">
    <property type="entry name" value="METHYL VIOLOGEN RESISTANCE PROTEIN SMVA"/>
    <property type="match status" value="1"/>
</dbReference>
<feature type="transmembrane region" description="Helical" evidence="7">
    <location>
        <begin position="51"/>
        <end position="72"/>
    </location>
</feature>
<dbReference type="InterPro" id="IPR011701">
    <property type="entry name" value="MFS"/>
</dbReference>
<evidence type="ECO:0000313" key="10">
    <source>
        <dbReference type="Proteomes" id="UP001348641"/>
    </source>
</evidence>
<accession>A0ABU7KXY6</accession>
<dbReference type="Proteomes" id="UP001348641">
    <property type="component" value="Unassembled WGS sequence"/>
</dbReference>
<dbReference type="CDD" id="cd17321">
    <property type="entry name" value="MFS_MMR_MDR_like"/>
    <property type="match status" value="1"/>
</dbReference>
<dbReference type="InterPro" id="IPR036259">
    <property type="entry name" value="MFS_trans_sf"/>
</dbReference>
<protein>
    <submittedName>
        <fullName evidence="9">MFS transporter</fullName>
    </submittedName>
</protein>
<comment type="caution">
    <text evidence="9">The sequence shown here is derived from an EMBL/GenBank/DDBJ whole genome shotgun (WGS) entry which is preliminary data.</text>
</comment>
<reference evidence="9 10" key="1">
    <citation type="submission" date="2023-07" db="EMBL/GenBank/DDBJ databases">
        <authorList>
            <person name="Girao M."/>
            <person name="Carvalho M.F."/>
        </authorList>
    </citation>
    <scope>NUCLEOTIDE SEQUENCE [LARGE SCALE GENOMIC DNA]</scope>
    <source>
        <strain evidence="9 10">66/93</strain>
    </source>
</reference>
<evidence type="ECO:0000256" key="6">
    <source>
        <dbReference type="ARBA" id="ARBA00023136"/>
    </source>
</evidence>
<feature type="transmembrane region" description="Helical" evidence="7">
    <location>
        <begin position="408"/>
        <end position="427"/>
    </location>
</feature>
<feature type="transmembrane region" description="Helical" evidence="7">
    <location>
        <begin position="16"/>
        <end position="39"/>
    </location>
</feature>
<feature type="transmembrane region" description="Helical" evidence="7">
    <location>
        <begin position="84"/>
        <end position="103"/>
    </location>
</feature>
<evidence type="ECO:0000256" key="4">
    <source>
        <dbReference type="ARBA" id="ARBA00022692"/>
    </source>
</evidence>
<feature type="domain" description="Major facilitator superfamily (MFS) profile" evidence="8">
    <location>
        <begin position="18"/>
        <end position="502"/>
    </location>
</feature>